<dbReference type="Gene3D" id="1.10.150.130">
    <property type="match status" value="1"/>
</dbReference>
<name>A0ABT6B8E6_9GAMM</name>
<keyword evidence="1" id="KW-0238">DNA-binding</keyword>
<accession>A0ABT6B8E6</accession>
<keyword evidence="2" id="KW-0233">DNA recombination</keyword>
<dbReference type="Proteomes" id="UP001528850">
    <property type="component" value="Unassembled WGS sequence"/>
</dbReference>
<reference evidence="5 6" key="1">
    <citation type="journal article" date="2024" name="Curr. Microbiol.">
        <title>Luteibacter sahnii sp. nov., A Novel Yellow-Colored Xanthomonadin Pigment Producing Probiotic Bacterium from Healthy Rice Seed Microbiome.</title>
        <authorList>
            <person name="Jaiswal G."/>
            <person name="Rana R."/>
            <person name="Nayak P.K."/>
            <person name="Chouhan R."/>
            <person name="Gandhi S.G."/>
            <person name="Patel H.K."/>
            <person name="Patil P.B."/>
        </authorList>
    </citation>
    <scope>NUCLEOTIDE SEQUENCE [LARGE SCALE GENOMIC DNA]</scope>
    <source>
        <strain evidence="5 6">PPL201</strain>
    </source>
</reference>
<keyword evidence="6" id="KW-1185">Reference proteome</keyword>
<evidence type="ECO:0000313" key="5">
    <source>
        <dbReference type="EMBL" id="MDF4024148.1"/>
    </source>
</evidence>
<dbReference type="InterPro" id="IPR013762">
    <property type="entry name" value="Integrase-like_cat_sf"/>
</dbReference>
<feature type="domain" description="Phage integrase central" evidence="4">
    <location>
        <begin position="106"/>
        <end position="175"/>
    </location>
</feature>
<evidence type="ECO:0000256" key="3">
    <source>
        <dbReference type="SAM" id="MobiDB-lite"/>
    </source>
</evidence>
<dbReference type="Pfam" id="PF22022">
    <property type="entry name" value="Phage_int_M"/>
    <property type="match status" value="1"/>
</dbReference>
<proteinExistence type="predicted"/>
<dbReference type="EMBL" id="JARJJS010000001">
    <property type="protein sequence ID" value="MDF4024148.1"/>
    <property type="molecule type" value="Genomic_DNA"/>
</dbReference>
<organism evidence="5 6">
    <name type="scientific">Luteibacter sahnii</name>
    <dbReference type="NCBI Taxonomy" id="3021977"/>
    <lineage>
        <taxon>Bacteria</taxon>
        <taxon>Pseudomonadati</taxon>
        <taxon>Pseudomonadota</taxon>
        <taxon>Gammaproteobacteria</taxon>
        <taxon>Lysobacterales</taxon>
        <taxon>Rhodanobacteraceae</taxon>
        <taxon>Luteibacter</taxon>
    </lineage>
</organism>
<feature type="region of interest" description="Disordered" evidence="3">
    <location>
        <begin position="336"/>
        <end position="361"/>
    </location>
</feature>
<dbReference type="InterPro" id="IPR053876">
    <property type="entry name" value="Phage_int_M"/>
</dbReference>
<sequence length="380" mass="42711">MPRGRPRRPDATIPDHIDQAKLPKGCYWDRRDRVWYTILPGAKASRRKVADAAALMSDLHRVMEQLAGVDRRSLDYVMEQFAGSEKFRSLAPATQAGYEKCRRIASTFPTAAGKLGTLAVRGMTTPLMQKIIDKIAGQGTPTKANALLRYLRRMFRWAKNRGYCEINPCAGLEQATERKQRRLPDDRALASLLEFAKARGAYTAHREGAVAPYLWPAVELMYLCRLRGIEVITLADDAELPNGIMTNRRKGSRDNIVEWTRRLRAAWDAAKARRDEIVGARRMPVPMHAKDRVVFVNQTGGPLAKSSFDSAFQRLMKLAIAEGVLAAEQRFGPHDLKRKGITNTKGTRGEKQQASGHKAQQMMDVYDFGVPTVRTPEDHN</sequence>
<evidence type="ECO:0000256" key="1">
    <source>
        <dbReference type="ARBA" id="ARBA00023125"/>
    </source>
</evidence>
<dbReference type="InterPro" id="IPR010998">
    <property type="entry name" value="Integrase_recombinase_N"/>
</dbReference>
<evidence type="ECO:0000256" key="2">
    <source>
        <dbReference type="ARBA" id="ARBA00023172"/>
    </source>
</evidence>
<dbReference type="Gene3D" id="1.10.443.10">
    <property type="entry name" value="Intergrase catalytic core"/>
    <property type="match status" value="1"/>
</dbReference>
<protein>
    <submittedName>
        <fullName evidence="5">Integrase</fullName>
    </submittedName>
</protein>
<comment type="caution">
    <text evidence="5">The sequence shown here is derived from an EMBL/GenBank/DDBJ whole genome shotgun (WGS) entry which is preliminary data.</text>
</comment>
<evidence type="ECO:0000259" key="4">
    <source>
        <dbReference type="Pfam" id="PF22022"/>
    </source>
</evidence>
<evidence type="ECO:0000313" key="6">
    <source>
        <dbReference type="Proteomes" id="UP001528850"/>
    </source>
</evidence>
<dbReference type="RefSeq" id="WP_320550490.1">
    <property type="nucleotide sequence ID" value="NZ_JAQLOK010000002.1"/>
</dbReference>
<dbReference type="SUPFAM" id="SSF56349">
    <property type="entry name" value="DNA breaking-rejoining enzymes"/>
    <property type="match status" value="1"/>
</dbReference>
<dbReference type="InterPro" id="IPR011010">
    <property type="entry name" value="DNA_brk_join_enz"/>
</dbReference>
<gene>
    <name evidence="5" type="ORF">P3W24_04075</name>
</gene>